<dbReference type="PRINTS" id="PR00080">
    <property type="entry name" value="SDRFAMILY"/>
</dbReference>
<dbReference type="InterPro" id="IPR002347">
    <property type="entry name" value="SDR_fam"/>
</dbReference>
<reference evidence="4 5" key="1">
    <citation type="submission" date="2024-04" db="EMBL/GenBank/DDBJ databases">
        <authorList>
            <person name="Cremers G."/>
        </authorList>
    </citation>
    <scope>NUCLEOTIDE SEQUENCE [LARGE SCALE GENOMIC DNA]</scope>
    <source>
        <strain evidence="4">MeCH1-AG</strain>
    </source>
</reference>
<dbReference type="Pfam" id="PF00106">
    <property type="entry name" value="adh_short"/>
    <property type="match status" value="1"/>
</dbReference>
<protein>
    <submittedName>
        <fullName evidence="4">Short-chain dehydrogenase</fullName>
    </submittedName>
</protein>
<dbReference type="Gene3D" id="3.40.50.720">
    <property type="entry name" value="NAD(P)-binding Rossmann-like Domain"/>
    <property type="match status" value="1"/>
</dbReference>
<evidence type="ECO:0000313" key="4">
    <source>
        <dbReference type="EMBL" id="CAL1240101.1"/>
    </source>
</evidence>
<dbReference type="PANTHER" id="PTHR42760:SF133">
    <property type="entry name" value="3-OXOACYL-[ACYL-CARRIER-PROTEIN] REDUCTASE"/>
    <property type="match status" value="1"/>
</dbReference>
<sequence>MKLAECFDLSGKTAVVTGAAGLLGRQHCRALAEAGARVVATDLDPVACAEVAEELGTGALGFAADVTDPDSLRALAGEVLRRTGRLDILVNNAAINDRVENPATAMELSRFENYPLALWKRCLEVNVTGVFLCSQILGAEMARVGRGSIINVGSTYGVVAPDQSLYRDPEGRQRFYKSAVYPTAKGAVLAFTRFLAAYWGPAGVRVNALSPGGVENHQEEYFIAEYARRTPLKRMAAPSDFMGALIFLASDASAYVTGANLLVDGGFTVV</sequence>
<dbReference type="SUPFAM" id="SSF51735">
    <property type="entry name" value="NAD(P)-binding Rossmann-fold domains"/>
    <property type="match status" value="1"/>
</dbReference>
<evidence type="ECO:0000256" key="1">
    <source>
        <dbReference type="ARBA" id="ARBA00006484"/>
    </source>
</evidence>
<evidence type="ECO:0000313" key="5">
    <source>
        <dbReference type="Proteomes" id="UP001497493"/>
    </source>
</evidence>
<dbReference type="InterPro" id="IPR020904">
    <property type="entry name" value="Sc_DH/Rdtase_CS"/>
</dbReference>
<dbReference type="RefSeq" id="WP_348759610.1">
    <property type="nucleotide sequence ID" value="NZ_OZ026884.1"/>
</dbReference>
<dbReference type="Pfam" id="PF13561">
    <property type="entry name" value="adh_short_C2"/>
    <property type="match status" value="1"/>
</dbReference>
<accession>A0ABM9NHK5</accession>
<evidence type="ECO:0000256" key="3">
    <source>
        <dbReference type="RuleBase" id="RU000363"/>
    </source>
</evidence>
<dbReference type="InterPro" id="IPR036291">
    <property type="entry name" value="NAD(P)-bd_dom_sf"/>
</dbReference>
<organism evidence="4 5">
    <name type="scientific">Candidatus Methylocalor cossyra</name>
    <dbReference type="NCBI Taxonomy" id="3108543"/>
    <lineage>
        <taxon>Bacteria</taxon>
        <taxon>Pseudomonadati</taxon>
        <taxon>Pseudomonadota</taxon>
        <taxon>Gammaproteobacteria</taxon>
        <taxon>Methylococcales</taxon>
        <taxon>Methylococcaceae</taxon>
        <taxon>Candidatus Methylocalor</taxon>
    </lineage>
</organism>
<dbReference type="PROSITE" id="PS00061">
    <property type="entry name" value="ADH_SHORT"/>
    <property type="match status" value="1"/>
</dbReference>
<name>A0ABM9NHK5_9GAMM</name>
<dbReference type="Proteomes" id="UP001497493">
    <property type="component" value="Chromosome"/>
</dbReference>
<proteinExistence type="inferred from homology"/>
<keyword evidence="5" id="KW-1185">Reference proteome</keyword>
<dbReference type="PANTHER" id="PTHR42760">
    <property type="entry name" value="SHORT-CHAIN DEHYDROGENASES/REDUCTASES FAMILY MEMBER"/>
    <property type="match status" value="1"/>
</dbReference>
<evidence type="ECO:0000256" key="2">
    <source>
        <dbReference type="ARBA" id="ARBA00023002"/>
    </source>
</evidence>
<keyword evidence="2" id="KW-0560">Oxidoreductase</keyword>
<comment type="similarity">
    <text evidence="1 3">Belongs to the short-chain dehydrogenases/reductases (SDR) family.</text>
</comment>
<dbReference type="EMBL" id="OZ026884">
    <property type="protein sequence ID" value="CAL1240101.1"/>
    <property type="molecule type" value="Genomic_DNA"/>
</dbReference>
<gene>
    <name evidence="4" type="ORF">MECH1_V1_1325</name>
</gene>
<dbReference type="PRINTS" id="PR00081">
    <property type="entry name" value="GDHRDH"/>
</dbReference>